<dbReference type="InterPro" id="IPR006674">
    <property type="entry name" value="HD_domain"/>
</dbReference>
<dbReference type="SUPFAM" id="SSF55781">
    <property type="entry name" value="GAF domain-like"/>
    <property type="match status" value="1"/>
</dbReference>
<feature type="domain" description="HD-GYP" evidence="1">
    <location>
        <begin position="182"/>
        <end position="407"/>
    </location>
</feature>
<dbReference type="PANTHER" id="PTHR43155:SF2">
    <property type="entry name" value="CYCLIC DI-GMP PHOSPHODIESTERASE PA4108"/>
    <property type="match status" value="1"/>
</dbReference>
<dbReference type="EMBL" id="JACHGJ010000005">
    <property type="protein sequence ID" value="MBB6481035.1"/>
    <property type="molecule type" value="Genomic_DNA"/>
</dbReference>
<evidence type="ECO:0000259" key="1">
    <source>
        <dbReference type="PROSITE" id="PS51832"/>
    </source>
</evidence>
<dbReference type="Pfam" id="PF01590">
    <property type="entry name" value="GAF"/>
    <property type="match status" value="1"/>
</dbReference>
<dbReference type="PROSITE" id="PS51832">
    <property type="entry name" value="HD_GYP"/>
    <property type="match status" value="1"/>
</dbReference>
<dbReference type="SUPFAM" id="SSF109604">
    <property type="entry name" value="HD-domain/PDEase-like"/>
    <property type="match status" value="1"/>
</dbReference>
<dbReference type="Proteomes" id="UP000587760">
    <property type="component" value="Unassembled WGS sequence"/>
</dbReference>
<dbReference type="InterPro" id="IPR003607">
    <property type="entry name" value="HD/PDEase_dom"/>
</dbReference>
<dbReference type="SMART" id="SM00471">
    <property type="entry name" value="HDc"/>
    <property type="match status" value="1"/>
</dbReference>
<keyword evidence="3" id="KW-1185">Reference proteome</keyword>
<name>A0A841RAR3_9SPIO</name>
<dbReference type="AlphaFoldDB" id="A0A841RAR3"/>
<dbReference type="CDD" id="cd00077">
    <property type="entry name" value="HDc"/>
    <property type="match status" value="1"/>
</dbReference>
<dbReference type="RefSeq" id="WP_184747281.1">
    <property type="nucleotide sequence ID" value="NZ_JACHGJ010000005.1"/>
</dbReference>
<comment type="caution">
    <text evidence="2">The sequence shown here is derived from an EMBL/GenBank/DDBJ whole genome shotgun (WGS) entry which is preliminary data.</text>
</comment>
<evidence type="ECO:0000313" key="2">
    <source>
        <dbReference type="EMBL" id="MBB6481035.1"/>
    </source>
</evidence>
<dbReference type="PANTHER" id="PTHR43155">
    <property type="entry name" value="CYCLIC DI-GMP PHOSPHODIESTERASE PA4108-RELATED"/>
    <property type="match status" value="1"/>
</dbReference>
<reference evidence="2 3" key="1">
    <citation type="submission" date="2020-08" db="EMBL/GenBank/DDBJ databases">
        <title>Genomic Encyclopedia of Type Strains, Phase IV (KMG-IV): sequencing the most valuable type-strain genomes for metagenomic binning, comparative biology and taxonomic classification.</title>
        <authorList>
            <person name="Goeker M."/>
        </authorList>
    </citation>
    <scope>NUCLEOTIDE SEQUENCE [LARGE SCALE GENOMIC DNA]</scope>
    <source>
        <strain evidence="2 3">DSM 2461</strain>
    </source>
</reference>
<evidence type="ECO:0000313" key="3">
    <source>
        <dbReference type="Proteomes" id="UP000587760"/>
    </source>
</evidence>
<dbReference type="Gene3D" id="1.10.3210.10">
    <property type="entry name" value="Hypothetical protein af1432"/>
    <property type="match status" value="1"/>
</dbReference>
<dbReference type="InterPro" id="IPR029016">
    <property type="entry name" value="GAF-like_dom_sf"/>
</dbReference>
<protein>
    <submittedName>
        <fullName evidence="2">HD-GYP domain-containing protein (C-di-GMP phosphodiesterase class II)</fullName>
    </submittedName>
</protein>
<dbReference type="Gene3D" id="3.30.450.40">
    <property type="match status" value="1"/>
</dbReference>
<dbReference type="SMART" id="SM00065">
    <property type="entry name" value="GAF"/>
    <property type="match status" value="1"/>
</dbReference>
<dbReference type="InterPro" id="IPR003018">
    <property type="entry name" value="GAF"/>
</dbReference>
<dbReference type="Pfam" id="PF01966">
    <property type="entry name" value="HD"/>
    <property type="match status" value="1"/>
</dbReference>
<accession>A0A841RAR3</accession>
<dbReference type="InterPro" id="IPR037522">
    <property type="entry name" value="HD_GYP_dom"/>
</dbReference>
<gene>
    <name evidence="2" type="ORF">HNR50_002708</name>
</gene>
<organism evidence="2 3">
    <name type="scientific">Spirochaeta isovalerica</name>
    <dbReference type="NCBI Taxonomy" id="150"/>
    <lineage>
        <taxon>Bacteria</taxon>
        <taxon>Pseudomonadati</taxon>
        <taxon>Spirochaetota</taxon>
        <taxon>Spirochaetia</taxon>
        <taxon>Spirochaetales</taxon>
        <taxon>Spirochaetaceae</taxon>
        <taxon>Spirochaeta</taxon>
    </lineage>
</organism>
<proteinExistence type="predicted"/>
<sequence>MAVKNKIKRILEIDSDLNRVQDLDLLLDRVLYEARRSANADAGTLYIKEKGKLSFKYSHNDTKRKELDPGQKLIYSYFTVDINEESISGYVAANQIPLNIPDMYNIPKSKPYSYSTWYDEKSNYKCVSSLTIPLVSNQGEVLGVLQLINAKDDEGNIVRFKKTDESFLMHFASVATVAIQRAQMTRQLLLRMIQMAEMRDPKETGPHVKRVAGYAVELYEEWARRKKIDQGEIEKNKDILRMAAMLHDVGKVGISDLILKKPGRFTEEEFLIMQSHAYIGAQLFFGKQSEFDQMSMEISLYHHENWDGSGYPGHIDLETGRPLDSEVNAGGKRGLEGEEIPIMARIVSLADVYDALSCRRVYKEAWDEERVYEELRKTRGKKFDPELIDIFFDILPHILQVKKQYPDVD</sequence>